<reference evidence="2" key="1">
    <citation type="submission" date="2017-08" db="EMBL/GenBank/DDBJ databases">
        <authorList>
            <person name="Cuomo C."/>
            <person name="Billmyre B."/>
            <person name="Heitman J."/>
        </authorList>
    </citation>
    <scope>NUCLEOTIDE SEQUENCE</scope>
    <source>
        <strain evidence="2">CBS 12478</strain>
    </source>
</reference>
<reference evidence="2" key="2">
    <citation type="submission" date="2024-01" db="EMBL/GenBank/DDBJ databases">
        <title>Comparative genomics of Cryptococcus and Kwoniella reveals pathogenesis evolution and contrasting modes of karyotype evolution via chromosome fusion or intercentromeric recombination.</title>
        <authorList>
            <person name="Coelho M.A."/>
            <person name="David-Palma M."/>
            <person name="Shea T."/>
            <person name="Bowers K."/>
            <person name="McGinley-Smith S."/>
            <person name="Mohammad A.W."/>
            <person name="Gnirke A."/>
            <person name="Yurkov A.M."/>
            <person name="Nowrousian M."/>
            <person name="Sun S."/>
            <person name="Cuomo C.A."/>
            <person name="Heitman J."/>
        </authorList>
    </citation>
    <scope>NUCLEOTIDE SEQUENCE</scope>
    <source>
        <strain evidence="2">CBS 12478</strain>
    </source>
</reference>
<organism evidence="2 3">
    <name type="scientific">Kwoniella shandongensis</name>
    <dbReference type="NCBI Taxonomy" id="1734106"/>
    <lineage>
        <taxon>Eukaryota</taxon>
        <taxon>Fungi</taxon>
        <taxon>Dikarya</taxon>
        <taxon>Basidiomycota</taxon>
        <taxon>Agaricomycotina</taxon>
        <taxon>Tremellomycetes</taxon>
        <taxon>Tremellales</taxon>
        <taxon>Cryptococcaceae</taxon>
        <taxon>Kwoniella</taxon>
    </lineage>
</organism>
<name>A0AAJ8LH89_9TREE</name>
<dbReference type="Proteomes" id="UP000322225">
    <property type="component" value="Chromosome 4"/>
</dbReference>
<dbReference type="EMBL" id="CP144054">
    <property type="protein sequence ID" value="WWD17794.1"/>
    <property type="molecule type" value="Genomic_DNA"/>
</dbReference>
<gene>
    <name evidence="2" type="ORF">CI109_102236</name>
</gene>
<accession>A0AAJ8LH89</accession>
<protein>
    <submittedName>
        <fullName evidence="2">Uncharacterized protein</fullName>
    </submittedName>
</protein>
<evidence type="ECO:0000313" key="2">
    <source>
        <dbReference type="EMBL" id="WWD17794.1"/>
    </source>
</evidence>
<dbReference type="GeneID" id="43588908"/>
<feature type="region of interest" description="Disordered" evidence="1">
    <location>
        <begin position="73"/>
        <end position="151"/>
    </location>
</feature>
<proteinExistence type="predicted"/>
<sequence length="249" mass="27603">MTIDLHQFNSTGSYFSHCTVRQAVADDSVAFDPVNDQIHWVEDLDEKEEEAEPTKTKMRRSSIDTEVTTMTMRGADDDAAGGAIEDDLFPEDESTPSEGHEDSDDGEEEDGLVDIGEGAEGDDEDVSMLDDVPNTDDFEIPDITTDGDPRELPMSLLKSLVSLMDLGRGPCPKSKADPTTSATLLKKLWSPGRNYDEHIAMQHSPYKHALRWMKLHENGNRWTSGTRWPTGINRTEHVSPFQGGDGFTS</sequence>
<feature type="compositionally biased region" description="Acidic residues" evidence="1">
    <location>
        <begin position="84"/>
        <end position="140"/>
    </location>
</feature>
<dbReference type="KEGG" id="ksn:43588908"/>
<dbReference type="AlphaFoldDB" id="A0AAJ8LH89"/>
<keyword evidence="3" id="KW-1185">Reference proteome</keyword>
<feature type="region of interest" description="Disordered" evidence="1">
    <location>
        <begin position="224"/>
        <end position="249"/>
    </location>
</feature>
<evidence type="ECO:0000313" key="3">
    <source>
        <dbReference type="Proteomes" id="UP000322225"/>
    </source>
</evidence>
<evidence type="ECO:0000256" key="1">
    <source>
        <dbReference type="SAM" id="MobiDB-lite"/>
    </source>
</evidence>
<dbReference type="RefSeq" id="XP_031860884.2">
    <property type="nucleotide sequence ID" value="XM_032004769.2"/>
</dbReference>